<proteinExistence type="predicted"/>
<dbReference type="KEGG" id="cci:CC1G_00316"/>
<keyword evidence="2" id="KW-1185">Reference proteome</keyword>
<dbReference type="AlphaFoldDB" id="A8NXI8"/>
<dbReference type="VEuPathDB" id="FungiDB:CC1G_00316"/>
<dbReference type="RefSeq" id="XP_001837180.1">
    <property type="nucleotide sequence ID" value="XM_001837128.1"/>
</dbReference>
<gene>
    <name evidence="1" type="ORF">CC1G_00316</name>
</gene>
<reference evidence="1 2" key="1">
    <citation type="journal article" date="2010" name="Proc. Natl. Acad. Sci. U.S.A.">
        <title>Insights into evolution of multicellular fungi from the assembled chromosomes of the mushroom Coprinopsis cinerea (Coprinus cinereus).</title>
        <authorList>
            <person name="Stajich J.E."/>
            <person name="Wilke S.K."/>
            <person name="Ahren D."/>
            <person name="Au C.H."/>
            <person name="Birren B.W."/>
            <person name="Borodovsky M."/>
            <person name="Burns C."/>
            <person name="Canback B."/>
            <person name="Casselton L.A."/>
            <person name="Cheng C.K."/>
            <person name="Deng J."/>
            <person name="Dietrich F.S."/>
            <person name="Fargo D.C."/>
            <person name="Farman M.L."/>
            <person name="Gathman A.C."/>
            <person name="Goldberg J."/>
            <person name="Guigo R."/>
            <person name="Hoegger P.J."/>
            <person name="Hooker J.B."/>
            <person name="Huggins A."/>
            <person name="James T.Y."/>
            <person name="Kamada T."/>
            <person name="Kilaru S."/>
            <person name="Kodira C."/>
            <person name="Kues U."/>
            <person name="Kupfer D."/>
            <person name="Kwan H.S."/>
            <person name="Lomsadze A."/>
            <person name="Li W."/>
            <person name="Lilly W.W."/>
            <person name="Ma L.J."/>
            <person name="Mackey A.J."/>
            <person name="Manning G."/>
            <person name="Martin F."/>
            <person name="Muraguchi H."/>
            <person name="Natvig D.O."/>
            <person name="Palmerini H."/>
            <person name="Ramesh M.A."/>
            <person name="Rehmeyer C.J."/>
            <person name="Roe B.A."/>
            <person name="Shenoy N."/>
            <person name="Stanke M."/>
            <person name="Ter-Hovhannisyan V."/>
            <person name="Tunlid A."/>
            <person name="Velagapudi R."/>
            <person name="Vision T.J."/>
            <person name="Zeng Q."/>
            <person name="Zolan M.E."/>
            <person name="Pukkila P.J."/>
        </authorList>
    </citation>
    <scope>NUCLEOTIDE SEQUENCE [LARGE SCALE GENOMIC DNA]</scope>
    <source>
        <strain evidence="2">Okayama-7 / 130 / ATCC MYA-4618 / FGSC 9003</strain>
    </source>
</reference>
<protein>
    <submittedName>
        <fullName evidence="1">Uncharacterized protein</fullName>
    </submittedName>
</protein>
<dbReference type="GeneID" id="6013736"/>
<evidence type="ECO:0000313" key="1">
    <source>
        <dbReference type="EMBL" id="EAU84797.1"/>
    </source>
</evidence>
<dbReference type="STRING" id="240176.A8NXI8"/>
<name>A8NXI8_COPC7</name>
<dbReference type="OrthoDB" id="3358904at2759"/>
<accession>A8NXI8</accession>
<evidence type="ECO:0000313" key="2">
    <source>
        <dbReference type="Proteomes" id="UP000001861"/>
    </source>
</evidence>
<dbReference type="OMA" id="CSECWTV"/>
<dbReference type="EMBL" id="AACS02000005">
    <property type="protein sequence ID" value="EAU84797.1"/>
    <property type="molecule type" value="Genomic_DNA"/>
</dbReference>
<organism evidence="1 2">
    <name type="scientific">Coprinopsis cinerea (strain Okayama-7 / 130 / ATCC MYA-4618 / FGSC 9003)</name>
    <name type="common">Inky cap fungus</name>
    <name type="synonym">Hormographiella aspergillata</name>
    <dbReference type="NCBI Taxonomy" id="240176"/>
    <lineage>
        <taxon>Eukaryota</taxon>
        <taxon>Fungi</taxon>
        <taxon>Dikarya</taxon>
        <taxon>Basidiomycota</taxon>
        <taxon>Agaricomycotina</taxon>
        <taxon>Agaricomycetes</taxon>
        <taxon>Agaricomycetidae</taxon>
        <taxon>Agaricales</taxon>
        <taxon>Agaricineae</taxon>
        <taxon>Psathyrellaceae</taxon>
        <taxon>Coprinopsis</taxon>
    </lineage>
</organism>
<comment type="caution">
    <text evidence="1">The sequence shown here is derived from an EMBL/GenBank/DDBJ whole genome shotgun (WGS) entry which is preliminary data.</text>
</comment>
<dbReference type="Proteomes" id="UP000001861">
    <property type="component" value="Unassembled WGS sequence"/>
</dbReference>
<dbReference type="eggNOG" id="ENOG502SQ3G">
    <property type="taxonomic scope" value="Eukaryota"/>
</dbReference>
<sequence length="189" mass="21114">MAEEQSLSSFTSHTISDLSHYLEGAPEPLDFPPLEKLSQIPPTDYAAFVLDTLTLMNQSQPSGRIDQEKLRRCIQLASSFLLTDHGMNPDTGTQTWGIGLSRLVDVIVALHKRNELEPATLFAANKACKDCWVTSASFRGLEECRSRVRENGTKLRNLMDPNGKTYKGWCCPHPRRLPFLTFPLGHAVS</sequence>
<dbReference type="InParanoid" id="A8NXI8"/>